<keyword evidence="12" id="KW-1185">Reference proteome</keyword>
<dbReference type="InterPro" id="IPR025662">
    <property type="entry name" value="Sigma_54_int_dom_ATP-bd_1"/>
</dbReference>
<dbReference type="FunFam" id="3.40.50.2300:FF:000018">
    <property type="entry name" value="DNA-binding transcriptional regulator NtrC"/>
    <property type="match status" value="1"/>
</dbReference>
<dbReference type="InterPro" id="IPR025944">
    <property type="entry name" value="Sigma_54_int_dom_CS"/>
</dbReference>
<evidence type="ECO:0000259" key="9">
    <source>
        <dbReference type="PROSITE" id="PS50045"/>
    </source>
</evidence>
<dbReference type="InterPro" id="IPR058031">
    <property type="entry name" value="AAA_lid_NorR"/>
</dbReference>
<dbReference type="Pfam" id="PF02954">
    <property type="entry name" value="HTH_8"/>
    <property type="match status" value="1"/>
</dbReference>
<name>A0A1G7FK99_9BACT</name>
<organism evidence="11 12">
    <name type="scientific">Terriglobus roseus</name>
    <dbReference type="NCBI Taxonomy" id="392734"/>
    <lineage>
        <taxon>Bacteria</taxon>
        <taxon>Pseudomonadati</taxon>
        <taxon>Acidobacteriota</taxon>
        <taxon>Terriglobia</taxon>
        <taxon>Terriglobales</taxon>
        <taxon>Acidobacteriaceae</taxon>
        <taxon>Terriglobus</taxon>
    </lineage>
</organism>
<dbReference type="GO" id="GO:0006355">
    <property type="term" value="P:regulation of DNA-templated transcription"/>
    <property type="evidence" value="ECO:0007669"/>
    <property type="project" value="InterPro"/>
</dbReference>
<dbReference type="Proteomes" id="UP000182427">
    <property type="component" value="Chromosome I"/>
</dbReference>
<dbReference type="PRINTS" id="PR01590">
    <property type="entry name" value="HTHFIS"/>
</dbReference>
<keyword evidence="6" id="KW-0238">DNA-binding</keyword>
<dbReference type="PROSITE" id="PS50110">
    <property type="entry name" value="RESPONSE_REGULATORY"/>
    <property type="match status" value="1"/>
</dbReference>
<dbReference type="SMART" id="SM00382">
    <property type="entry name" value="AAA"/>
    <property type="match status" value="1"/>
</dbReference>
<keyword evidence="3" id="KW-0067">ATP-binding</keyword>
<evidence type="ECO:0000256" key="3">
    <source>
        <dbReference type="ARBA" id="ARBA00022840"/>
    </source>
</evidence>
<evidence type="ECO:0000256" key="5">
    <source>
        <dbReference type="ARBA" id="ARBA00023015"/>
    </source>
</evidence>
<sequence length="454" mass="51271">MTHILVVDDETEIRESLETILREEGYVVTSSGTAKESLELIRDVEYDVVLLDIWLPDGDGLEVLARIRELALAAPPEVVIISGHGTIESAVRATKLGAYDFLEKPLSLDRTLLVLKNATEARRLRLDNSEFQQQLAQKAYLTGESVPMKALRQQIRLMAPTNGRVLIYGESGSGKERIARTMHAESLRPDRPFIELNCAAIPEDFIESELFGYRHGTVPGGPPEKRGTFERADGGTLFLDEVGDMSLKTQAKVLRTLDEQRFYPVGASQPVHVDVRVIAATNKDLEDEIIKGNFREDLFYRLNVIPFFVPPLRDRMEDIPSLVQEFLSEFGREYGRPRIEISPDAIAALKQYAWPGNVRELRNVVERVLILNPKAIRIERKHLPALLSREVSAKSKNDNFGTLLQAREAYERDYILKKLEECHGNISRAAEALGLERSHLYRKMKALGVTMKEA</sequence>
<keyword evidence="7" id="KW-0804">Transcription</keyword>
<dbReference type="SUPFAM" id="SSF52172">
    <property type="entry name" value="CheY-like"/>
    <property type="match status" value="1"/>
</dbReference>
<dbReference type="OrthoDB" id="9803970at2"/>
<evidence type="ECO:0000313" key="12">
    <source>
        <dbReference type="Proteomes" id="UP000182427"/>
    </source>
</evidence>
<keyword evidence="4" id="KW-0902">Two-component regulatory system</keyword>
<dbReference type="Gene3D" id="1.10.10.60">
    <property type="entry name" value="Homeodomain-like"/>
    <property type="match status" value="1"/>
</dbReference>
<dbReference type="SUPFAM" id="SSF52540">
    <property type="entry name" value="P-loop containing nucleoside triphosphate hydrolases"/>
    <property type="match status" value="1"/>
</dbReference>
<dbReference type="SUPFAM" id="SSF46689">
    <property type="entry name" value="Homeodomain-like"/>
    <property type="match status" value="1"/>
</dbReference>
<gene>
    <name evidence="11" type="ORF">SAMN05444167_0368</name>
</gene>
<feature type="domain" description="Response regulatory" evidence="10">
    <location>
        <begin position="3"/>
        <end position="119"/>
    </location>
</feature>
<evidence type="ECO:0000256" key="6">
    <source>
        <dbReference type="ARBA" id="ARBA00023125"/>
    </source>
</evidence>
<proteinExistence type="predicted"/>
<dbReference type="Gene3D" id="3.40.50.300">
    <property type="entry name" value="P-loop containing nucleotide triphosphate hydrolases"/>
    <property type="match status" value="1"/>
</dbReference>
<evidence type="ECO:0000256" key="4">
    <source>
        <dbReference type="ARBA" id="ARBA00023012"/>
    </source>
</evidence>
<dbReference type="GO" id="GO:0000160">
    <property type="term" value="P:phosphorelay signal transduction system"/>
    <property type="evidence" value="ECO:0007669"/>
    <property type="project" value="UniProtKB-KW"/>
</dbReference>
<keyword evidence="1 8" id="KW-0597">Phosphoprotein</keyword>
<dbReference type="CDD" id="cd00009">
    <property type="entry name" value="AAA"/>
    <property type="match status" value="1"/>
</dbReference>
<evidence type="ECO:0000256" key="7">
    <source>
        <dbReference type="ARBA" id="ARBA00023163"/>
    </source>
</evidence>
<dbReference type="PROSITE" id="PS00688">
    <property type="entry name" value="SIGMA54_INTERACT_3"/>
    <property type="match status" value="1"/>
</dbReference>
<dbReference type="InterPro" id="IPR001789">
    <property type="entry name" value="Sig_transdc_resp-reg_receiver"/>
</dbReference>
<dbReference type="InterPro" id="IPR002197">
    <property type="entry name" value="HTH_Fis"/>
</dbReference>
<feature type="modified residue" description="4-aspartylphosphate" evidence="8">
    <location>
        <position position="52"/>
    </location>
</feature>
<dbReference type="InterPro" id="IPR027417">
    <property type="entry name" value="P-loop_NTPase"/>
</dbReference>
<dbReference type="Pfam" id="PF25601">
    <property type="entry name" value="AAA_lid_14"/>
    <property type="match status" value="1"/>
</dbReference>
<dbReference type="AlphaFoldDB" id="A0A1G7FK99"/>
<dbReference type="InterPro" id="IPR003593">
    <property type="entry name" value="AAA+_ATPase"/>
</dbReference>
<dbReference type="Gene3D" id="3.40.50.2300">
    <property type="match status" value="1"/>
</dbReference>
<dbReference type="Pfam" id="PF00072">
    <property type="entry name" value="Response_reg"/>
    <property type="match status" value="1"/>
</dbReference>
<dbReference type="InterPro" id="IPR009057">
    <property type="entry name" value="Homeodomain-like_sf"/>
</dbReference>
<dbReference type="PROSITE" id="PS50045">
    <property type="entry name" value="SIGMA54_INTERACT_4"/>
    <property type="match status" value="1"/>
</dbReference>
<reference evidence="11 12" key="1">
    <citation type="submission" date="2016-10" db="EMBL/GenBank/DDBJ databases">
        <authorList>
            <person name="de Groot N.N."/>
        </authorList>
    </citation>
    <scope>NUCLEOTIDE SEQUENCE [LARGE SCALE GENOMIC DNA]</scope>
    <source>
        <strain evidence="11 12">GAS232</strain>
    </source>
</reference>
<dbReference type="Gene3D" id="1.10.8.60">
    <property type="match status" value="1"/>
</dbReference>
<evidence type="ECO:0000256" key="8">
    <source>
        <dbReference type="PROSITE-ProRule" id="PRU00169"/>
    </source>
</evidence>
<dbReference type="RefSeq" id="WP_083343643.1">
    <property type="nucleotide sequence ID" value="NZ_LT629690.1"/>
</dbReference>
<evidence type="ECO:0000313" key="11">
    <source>
        <dbReference type="EMBL" id="SDE76318.1"/>
    </source>
</evidence>
<dbReference type="EMBL" id="LT629690">
    <property type="protein sequence ID" value="SDE76318.1"/>
    <property type="molecule type" value="Genomic_DNA"/>
</dbReference>
<evidence type="ECO:0000256" key="2">
    <source>
        <dbReference type="ARBA" id="ARBA00022741"/>
    </source>
</evidence>
<dbReference type="InterPro" id="IPR002078">
    <property type="entry name" value="Sigma_54_int"/>
</dbReference>
<dbReference type="PANTHER" id="PTHR32071:SF17">
    <property type="entry name" value="TRANSCRIPTIONAL REGULATOR (NTRC FAMILY)"/>
    <property type="match status" value="1"/>
</dbReference>
<dbReference type="FunFam" id="3.40.50.300:FF:000006">
    <property type="entry name" value="DNA-binding transcriptional regulator NtrC"/>
    <property type="match status" value="1"/>
</dbReference>
<dbReference type="PROSITE" id="PS00676">
    <property type="entry name" value="SIGMA54_INTERACT_2"/>
    <property type="match status" value="1"/>
</dbReference>
<dbReference type="GO" id="GO:0043565">
    <property type="term" value="F:sequence-specific DNA binding"/>
    <property type="evidence" value="ECO:0007669"/>
    <property type="project" value="InterPro"/>
</dbReference>
<dbReference type="Pfam" id="PF00158">
    <property type="entry name" value="Sigma54_activat"/>
    <property type="match status" value="1"/>
</dbReference>
<protein>
    <submittedName>
        <fullName evidence="11">Two-component system, NtrC family, nitrogen regulation response regulator NtrX</fullName>
    </submittedName>
</protein>
<dbReference type="InterPro" id="IPR011006">
    <property type="entry name" value="CheY-like_superfamily"/>
</dbReference>
<keyword evidence="5" id="KW-0805">Transcription regulation</keyword>
<evidence type="ECO:0000256" key="1">
    <source>
        <dbReference type="ARBA" id="ARBA00022553"/>
    </source>
</evidence>
<evidence type="ECO:0000259" key="10">
    <source>
        <dbReference type="PROSITE" id="PS50110"/>
    </source>
</evidence>
<dbReference type="GO" id="GO:0005524">
    <property type="term" value="F:ATP binding"/>
    <property type="evidence" value="ECO:0007669"/>
    <property type="project" value="UniProtKB-KW"/>
</dbReference>
<dbReference type="PROSITE" id="PS00675">
    <property type="entry name" value="SIGMA54_INTERACT_1"/>
    <property type="match status" value="1"/>
</dbReference>
<accession>A0A1G7FK99</accession>
<dbReference type="CDD" id="cd17550">
    <property type="entry name" value="REC_NtrX-like"/>
    <property type="match status" value="1"/>
</dbReference>
<dbReference type="SMART" id="SM00448">
    <property type="entry name" value="REC"/>
    <property type="match status" value="1"/>
</dbReference>
<feature type="domain" description="Sigma-54 factor interaction" evidence="9">
    <location>
        <begin position="141"/>
        <end position="370"/>
    </location>
</feature>
<dbReference type="InterPro" id="IPR025943">
    <property type="entry name" value="Sigma_54_int_dom_ATP-bd_2"/>
</dbReference>
<dbReference type="PANTHER" id="PTHR32071">
    <property type="entry name" value="TRANSCRIPTIONAL REGULATORY PROTEIN"/>
    <property type="match status" value="1"/>
</dbReference>
<keyword evidence="2" id="KW-0547">Nucleotide-binding</keyword>